<organism evidence="8 9">
    <name type="scientific">Anaerococcus prevotii ACS-065-V-Col13</name>
    <dbReference type="NCBI Taxonomy" id="879305"/>
    <lineage>
        <taxon>Bacteria</taxon>
        <taxon>Bacillati</taxon>
        <taxon>Bacillota</taxon>
        <taxon>Tissierellia</taxon>
        <taxon>Tissierellales</taxon>
        <taxon>Peptoniphilaceae</taxon>
        <taxon>Anaerococcus</taxon>
    </lineage>
</organism>
<dbReference type="eggNOG" id="COG4603">
    <property type="taxonomic scope" value="Bacteria"/>
</dbReference>
<evidence type="ECO:0000256" key="3">
    <source>
        <dbReference type="ARBA" id="ARBA00022692"/>
    </source>
</evidence>
<evidence type="ECO:0000256" key="1">
    <source>
        <dbReference type="ARBA" id="ARBA00004651"/>
    </source>
</evidence>
<feature type="transmembrane region" description="Helical" evidence="7">
    <location>
        <begin position="89"/>
        <end position="109"/>
    </location>
</feature>
<dbReference type="GO" id="GO:0005886">
    <property type="term" value="C:plasma membrane"/>
    <property type="evidence" value="ECO:0007669"/>
    <property type="project" value="UniProtKB-SubCell"/>
</dbReference>
<protein>
    <submittedName>
        <fullName evidence="8">Branched-chain amino acid ABC transporter, permease protein</fullName>
    </submittedName>
</protein>
<keyword evidence="4 7" id="KW-1133">Transmembrane helix</keyword>
<feature type="transmembrane region" description="Helical" evidence="7">
    <location>
        <begin position="20"/>
        <end position="41"/>
    </location>
</feature>
<name>F0GTP9_9FIRM</name>
<feature type="transmembrane region" description="Helical" evidence="7">
    <location>
        <begin position="335"/>
        <end position="356"/>
    </location>
</feature>
<dbReference type="Proteomes" id="UP000005286">
    <property type="component" value="Unassembled WGS sequence"/>
</dbReference>
<dbReference type="RefSeq" id="WP_004833909.1">
    <property type="nucleotide sequence ID" value="NZ_AEXM01000006.1"/>
</dbReference>
<keyword evidence="5 7" id="KW-0472">Membrane</keyword>
<dbReference type="InterPro" id="IPR001851">
    <property type="entry name" value="ABC_transp_permease"/>
</dbReference>
<keyword evidence="2" id="KW-1003">Cell membrane</keyword>
<evidence type="ECO:0000256" key="6">
    <source>
        <dbReference type="SAM" id="Coils"/>
    </source>
</evidence>
<accession>F0GTP9</accession>
<gene>
    <name evidence="8" type="ORF">HMPREF9290_0972</name>
</gene>
<feature type="transmembrane region" description="Helical" evidence="7">
    <location>
        <begin position="115"/>
        <end position="138"/>
    </location>
</feature>
<reference evidence="8 9" key="1">
    <citation type="submission" date="2011-01" db="EMBL/GenBank/DDBJ databases">
        <authorList>
            <person name="Durkin A.S."/>
            <person name="Madupu R."/>
            <person name="Torralba M."/>
            <person name="Gillis M."/>
            <person name="Methe B."/>
            <person name="Sutton G."/>
            <person name="Nelson K.E."/>
        </authorList>
    </citation>
    <scope>NUCLEOTIDE SEQUENCE [LARGE SCALE GENOMIC DNA]</scope>
    <source>
        <strain evidence="8 9">ACS-065-V-Col13</strain>
    </source>
</reference>
<proteinExistence type="predicted"/>
<evidence type="ECO:0000256" key="4">
    <source>
        <dbReference type="ARBA" id="ARBA00022989"/>
    </source>
</evidence>
<dbReference type="Pfam" id="PF02653">
    <property type="entry name" value="BPD_transp_2"/>
    <property type="match status" value="1"/>
</dbReference>
<evidence type="ECO:0000313" key="9">
    <source>
        <dbReference type="Proteomes" id="UP000005286"/>
    </source>
</evidence>
<dbReference type="CDD" id="cd06580">
    <property type="entry name" value="TM_PBP1_transp_TpRbsC_like"/>
    <property type="match status" value="1"/>
</dbReference>
<evidence type="ECO:0000256" key="7">
    <source>
        <dbReference type="SAM" id="Phobius"/>
    </source>
</evidence>
<feature type="transmembrane region" description="Helical" evidence="7">
    <location>
        <begin position="61"/>
        <end position="82"/>
    </location>
</feature>
<evidence type="ECO:0000313" key="8">
    <source>
        <dbReference type="EMBL" id="EGC82799.1"/>
    </source>
</evidence>
<evidence type="ECO:0000256" key="2">
    <source>
        <dbReference type="ARBA" id="ARBA00022475"/>
    </source>
</evidence>
<comment type="subcellular location">
    <subcellularLocation>
        <location evidence="1">Cell membrane</location>
        <topology evidence="1">Multi-pass membrane protein</topology>
    </subcellularLocation>
</comment>
<keyword evidence="9" id="KW-1185">Reference proteome</keyword>
<keyword evidence="6" id="KW-0175">Coiled coil</keyword>
<sequence>MNKTTKTNSKLTRGASKISFTLISILLGFLVGALVLVIAGFDPLEGFKNLFLGVFKTPRHMGWAIVTSTPIIMTGLGVCFAFKTGLFNMGAEGQFIVGTIVAFLVGYKFNLPPIILPIVAIVLAMLAGALYGAIAGFIKAKFGIHEVISTIMLNWVAYYFQNFVVYRNRQPNSMGSFDVSDNAKITLFTDAAKRFDGFFSKFFRAPIHWGTILAIVAVICVWYILNKTTLGYELKAVGLNDEASKYGGINSSKKLVQSMAISGAICALAGVTQVLGFTYNLSILTSMQNFGFDGLAVALLASNNPIGVIFSGLFFGSLKYAGNNLQRSMGVPSEIISIIIGTIILFTAVPLVFRIVKAKAKRRKNLKKVNEDKKELIDKENKEEKIEIKEDVDND</sequence>
<evidence type="ECO:0000256" key="5">
    <source>
        <dbReference type="ARBA" id="ARBA00023136"/>
    </source>
</evidence>
<feature type="transmembrane region" description="Helical" evidence="7">
    <location>
        <begin position="260"/>
        <end position="282"/>
    </location>
</feature>
<feature type="transmembrane region" description="Helical" evidence="7">
    <location>
        <begin position="294"/>
        <end position="315"/>
    </location>
</feature>
<dbReference type="EMBL" id="AEXM01000006">
    <property type="protein sequence ID" value="EGC82799.1"/>
    <property type="molecule type" value="Genomic_DNA"/>
</dbReference>
<feature type="transmembrane region" description="Helical" evidence="7">
    <location>
        <begin position="207"/>
        <end position="225"/>
    </location>
</feature>
<dbReference type="STRING" id="879305.HMPREF9290_0972"/>
<feature type="coiled-coil region" evidence="6">
    <location>
        <begin position="359"/>
        <end position="386"/>
    </location>
</feature>
<dbReference type="PANTHER" id="PTHR47089">
    <property type="entry name" value="ABC TRANSPORTER, PERMEASE PROTEIN"/>
    <property type="match status" value="1"/>
</dbReference>
<dbReference type="PANTHER" id="PTHR47089:SF1">
    <property type="entry name" value="GUANOSINE ABC TRANSPORTER PERMEASE PROTEIN NUPP"/>
    <property type="match status" value="1"/>
</dbReference>
<dbReference type="PATRIC" id="fig|879305.3.peg.194"/>
<keyword evidence="3 7" id="KW-0812">Transmembrane</keyword>
<comment type="caution">
    <text evidence="8">The sequence shown here is derived from an EMBL/GenBank/DDBJ whole genome shotgun (WGS) entry which is preliminary data.</text>
</comment>
<dbReference type="AlphaFoldDB" id="F0GTP9"/>
<dbReference type="GO" id="GO:0022857">
    <property type="term" value="F:transmembrane transporter activity"/>
    <property type="evidence" value="ECO:0007669"/>
    <property type="project" value="InterPro"/>
</dbReference>